<evidence type="ECO:0000313" key="2">
    <source>
        <dbReference type="EMBL" id="KAF6407139.1"/>
    </source>
</evidence>
<proteinExistence type="predicted"/>
<reference evidence="2 3" key="1">
    <citation type="journal article" date="2020" name="Nature">
        <title>Six reference-quality genomes reveal evolution of bat adaptations.</title>
        <authorList>
            <person name="Jebb D."/>
            <person name="Huang Z."/>
            <person name="Pippel M."/>
            <person name="Hughes G.M."/>
            <person name="Lavrichenko K."/>
            <person name="Devanna P."/>
            <person name="Winkler S."/>
            <person name="Jermiin L.S."/>
            <person name="Skirmuntt E.C."/>
            <person name="Katzourakis A."/>
            <person name="Burkitt-Gray L."/>
            <person name="Ray D.A."/>
            <person name="Sullivan K.A.M."/>
            <person name="Roscito J.G."/>
            <person name="Kirilenko B.M."/>
            <person name="Davalos L.M."/>
            <person name="Corthals A.P."/>
            <person name="Power M.L."/>
            <person name="Jones G."/>
            <person name="Ransome R.D."/>
            <person name="Dechmann D.K.N."/>
            <person name="Locatelli A.G."/>
            <person name="Puechmaille S.J."/>
            <person name="Fedrigo O."/>
            <person name="Jarvis E.D."/>
            <person name="Hiller M."/>
            <person name="Vernes S.C."/>
            <person name="Myers E.W."/>
            <person name="Teeling E.C."/>
        </authorList>
    </citation>
    <scope>NUCLEOTIDE SEQUENCE [LARGE SCALE GENOMIC DNA]</scope>
    <source>
        <strain evidence="2">MMolMol1</strain>
        <tissue evidence="2">Muscle</tissue>
    </source>
</reference>
<evidence type="ECO:0000256" key="1">
    <source>
        <dbReference type="SAM" id="MobiDB-lite"/>
    </source>
</evidence>
<dbReference type="EMBL" id="JACASF010000021">
    <property type="protein sequence ID" value="KAF6407139.1"/>
    <property type="molecule type" value="Genomic_DNA"/>
</dbReference>
<dbReference type="Proteomes" id="UP000550707">
    <property type="component" value="Unassembled WGS sequence"/>
</dbReference>
<feature type="region of interest" description="Disordered" evidence="1">
    <location>
        <begin position="122"/>
        <end position="158"/>
    </location>
</feature>
<evidence type="ECO:0000313" key="3">
    <source>
        <dbReference type="Proteomes" id="UP000550707"/>
    </source>
</evidence>
<dbReference type="InParanoid" id="A0A7J8C8K3"/>
<protein>
    <submittedName>
        <fullName evidence="2">Uncharacterized protein</fullName>
    </submittedName>
</protein>
<keyword evidence="3" id="KW-1185">Reference proteome</keyword>
<comment type="caution">
    <text evidence="2">The sequence shown here is derived from an EMBL/GenBank/DDBJ whole genome shotgun (WGS) entry which is preliminary data.</text>
</comment>
<gene>
    <name evidence="2" type="ORF">HJG59_009850</name>
</gene>
<name>A0A7J8C8K3_MOLMO</name>
<dbReference type="AlphaFoldDB" id="A0A7J8C8K3"/>
<organism evidence="2 3">
    <name type="scientific">Molossus molossus</name>
    <name type="common">Pallas' mastiff bat</name>
    <name type="synonym">Vespertilio molossus</name>
    <dbReference type="NCBI Taxonomy" id="27622"/>
    <lineage>
        <taxon>Eukaryota</taxon>
        <taxon>Metazoa</taxon>
        <taxon>Chordata</taxon>
        <taxon>Craniata</taxon>
        <taxon>Vertebrata</taxon>
        <taxon>Euteleostomi</taxon>
        <taxon>Mammalia</taxon>
        <taxon>Eutheria</taxon>
        <taxon>Laurasiatheria</taxon>
        <taxon>Chiroptera</taxon>
        <taxon>Yangochiroptera</taxon>
        <taxon>Molossidae</taxon>
        <taxon>Molossus</taxon>
    </lineage>
</organism>
<accession>A0A7J8C8K3</accession>
<sequence>MVIYIVTAMGCSTHILWLEKQLTMMQRRVDQTPSGLRPCVLTNLQEPCAALQLTLGTLVLSVWPLWKGLKRSEARRRPEPMFAVFVSRPGGFLGPRLAVMAEGAGVGAGFWAVRVHHHRSGPPLGSVPTEFGSEWSPHREVGAGQRPSNNVKREVLGP</sequence>